<feature type="domain" description="FlgD/Vpr Ig-like" evidence="7">
    <location>
        <begin position="109"/>
        <end position="180"/>
    </location>
</feature>
<dbReference type="Pfam" id="PF13860">
    <property type="entry name" value="FlgD_ig"/>
    <property type="match status" value="1"/>
</dbReference>
<name>A0ABS7FC46_9NEIS</name>
<evidence type="ECO:0000313" key="9">
    <source>
        <dbReference type="Proteomes" id="UP000711178"/>
    </source>
</evidence>
<comment type="caution">
    <text evidence="8">The sequence shown here is derived from an EMBL/GenBank/DDBJ whole genome shotgun (WGS) entry which is preliminary data.</text>
</comment>
<organism evidence="8 9">
    <name type="scientific">Chromobacterium subtsugae</name>
    <dbReference type="NCBI Taxonomy" id="251747"/>
    <lineage>
        <taxon>Bacteria</taxon>
        <taxon>Pseudomonadati</taxon>
        <taxon>Pseudomonadota</taxon>
        <taxon>Betaproteobacteria</taxon>
        <taxon>Neisseriales</taxon>
        <taxon>Chromobacteriaceae</taxon>
        <taxon>Chromobacterium</taxon>
    </lineage>
</organism>
<dbReference type="Gene3D" id="2.60.40.4070">
    <property type="match status" value="1"/>
</dbReference>
<keyword evidence="8" id="KW-0282">Flagellum</keyword>
<proteinExistence type="inferred from homology"/>
<feature type="region of interest" description="Disordered" evidence="6">
    <location>
        <begin position="1"/>
        <end position="32"/>
    </location>
</feature>
<dbReference type="Pfam" id="PF03963">
    <property type="entry name" value="FlgD"/>
    <property type="match status" value="1"/>
</dbReference>
<accession>A0ABS7FC46</accession>
<reference evidence="8 9" key="1">
    <citation type="submission" date="2021-05" db="EMBL/GenBank/DDBJ databases">
        <title>Draft Whole Genome Sequencing Of Biosensor Chromobacterium violaceum Strain CV026 Reveals A Regulatory RNA In Chromobacterium violaceum Phenotype Regulatory Network.</title>
        <authorList>
            <person name="Hong K.W."/>
            <person name="Chan K.G."/>
            <person name="Chang C.-Y."/>
        </authorList>
    </citation>
    <scope>NUCLEOTIDE SEQUENCE [LARGE SCALE GENOMIC DNA]</scope>
    <source>
        <strain evidence="8 9">ATCC 31532</strain>
    </source>
</reference>
<dbReference type="InterPro" id="IPR025965">
    <property type="entry name" value="FlgD/Vpr_Ig-like"/>
</dbReference>
<keyword evidence="8" id="KW-0966">Cell projection</keyword>
<dbReference type="EMBL" id="JAHDTB010000004">
    <property type="protein sequence ID" value="MBW8287356.1"/>
    <property type="molecule type" value="Genomic_DNA"/>
</dbReference>
<evidence type="ECO:0000259" key="7">
    <source>
        <dbReference type="Pfam" id="PF13860"/>
    </source>
</evidence>
<dbReference type="Gene3D" id="2.30.30.910">
    <property type="match status" value="1"/>
</dbReference>
<evidence type="ECO:0000256" key="4">
    <source>
        <dbReference type="ARBA" id="ARBA00024746"/>
    </source>
</evidence>
<dbReference type="RefSeq" id="WP_043577916.1">
    <property type="nucleotide sequence ID" value="NZ_CP142381.1"/>
</dbReference>
<evidence type="ECO:0000256" key="3">
    <source>
        <dbReference type="ARBA" id="ARBA00022795"/>
    </source>
</evidence>
<evidence type="ECO:0000256" key="5">
    <source>
        <dbReference type="RuleBase" id="RU362076"/>
    </source>
</evidence>
<dbReference type="InterPro" id="IPR005648">
    <property type="entry name" value="FlgD"/>
</dbReference>
<sequence>MSVDQAQAKPFAAGGNGQQAGGQGVAPAAGQGSGGNDMFMTLLLAQIRNQSPLDPADPSQFVSQLAQMSQMQSTQSMLSQLQSQGAMLRELQGVALGAQVGKNVLVQTDRIRSDGQGNLSGRVTLSGAEESATLTLVDAAGKRTNIALGKRPAGASDFSVKLSDYGLVAGDYQVEFATESKKAGLLELQAAVSGVRLPVNGGEPTITLAGLGDFPSSSISALLGKPGSSA</sequence>
<dbReference type="Proteomes" id="UP000711178">
    <property type="component" value="Unassembled WGS sequence"/>
</dbReference>
<keyword evidence="3 5" id="KW-1005">Bacterial flagellum biogenesis</keyword>
<comment type="function">
    <text evidence="4 5">Required for flagellar hook formation. May act as a scaffolding protein.</text>
</comment>
<evidence type="ECO:0000256" key="6">
    <source>
        <dbReference type="SAM" id="MobiDB-lite"/>
    </source>
</evidence>
<gene>
    <name evidence="8" type="ORF">KIF53_06905</name>
</gene>
<keyword evidence="8" id="KW-0969">Cilium</keyword>
<evidence type="ECO:0000313" key="8">
    <source>
        <dbReference type="EMBL" id="MBW8287356.1"/>
    </source>
</evidence>
<feature type="compositionally biased region" description="Gly residues" evidence="6">
    <location>
        <begin position="14"/>
        <end position="24"/>
    </location>
</feature>
<keyword evidence="9" id="KW-1185">Reference proteome</keyword>
<protein>
    <recommendedName>
        <fullName evidence="2 5">Basal-body rod modification protein FlgD</fullName>
    </recommendedName>
</protein>
<dbReference type="GeneID" id="89686739"/>
<evidence type="ECO:0000256" key="2">
    <source>
        <dbReference type="ARBA" id="ARBA00016013"/>
    </source>
</evidence>
<comment type="similarity">
    <text evidence="1 5">Belongs to the FlgD family.</text>
</comment>
<evidence type="ECO:0000256" key="1">
    <source>
        <dbReference type="ARBA" id="ARBA00010577"/>
    </source>
</evidence>